<organism evidence="6">
    <name type="scientific">Candidatus Methanophagaceae archaeon ANME-1 ERB6</name>
    <dbReference type="NCBI Taxonomy" id="2759912"/>
    <lineage>
        <taxon>Archaea</taxon>
        <taxon>Methanobacteriati</taxon>
        <taxon>Methanobacteriota</taxon>
        <taxon>Stenosarchaea group</taxon>
        <taxon>Methanomicrobia</taxon>
        <taxon>Candidatus Methanophagales</taxon>
        <taxon>Candidatus Methanophagaceae</taxon>
    </lineage>
</organism>
<gene>
    <name evidence="6" type="ORF">HMJGLFMP_00021</name>
</gene>
<keyword evidence="4" id="KW-0378">Hydrolase</keyword>
<dbReference type="InterPro" id="IPR008201">
    <property type="entry name" value="HepT-like"/>
</dbReference>
<evidence type="ECO:0000256" key="5">
    <source>
        <dbReference type="ARBA" id="ARBA00024207"/>
    </source>
</evidence>
<evidence type="ECO:0000256" key="2">
    <source>
        <dbReference type="ARBA" id="ARBA00022649"/>
    </source>
</evidence>
<name>A0A7G9YRZ5_9EURY</name>
<dbReference type="Gene3D" id="1.20.120.580">
    <property type="entry name" value="bsu32300-like"/>
    <property type="match status" value="1"/>
</dbReference>
<dbReference type="PANTHER" id="PTHR33397:SF5">
    <property type="entry name" value="RNASE YUTE-RELATED"/>
    <property type="match status" value="1"/>
</dbReference>
<dbReference type="GO" id="GO:0016787">
    <property type="term" value="F:hydrolase activity"/>
    <property type="evidence" value="ECO:0007669"/>
    <property type="project" value="UniProtKB-KW"/>
</dbReference>
<sequence length="116" mass="13522">MRRKRYLEKLEVFEEEMEFIEAKEKTLAVADDVTKRALLYALEVCVDVVLDVVAMATKDLGLTVEDDYTNVEKLEKEKMLTKKESEVIRRFNGLRNAVVHKYNRLDLDAVQRGLNN</sequence>
<dbReference type="PANTHER" id="PTHR33397">
    <property type="entry name" value="UPF0331 PROTEIN YUTE"/>
    <property type="match status" value="1"/>
</dbReference>
<dbReference type="Pfam" id="PF01934">
    <property type="entry name" value="HepT-like"/>
    <property type="match status" value="1"/>
</dbReference>
<comment type="similarity">
    <text evidence="5">Belongs to the HepT RNase toxin family.</text>
</comment>
<dbReference type="InterPro" id="IPR037038">
    <property type="entry name" value="HepT-like_sf"/>
</dbReference>
<proteinExistence type="inferred from homology"/>
<evidence type="ECO:0000313" key="6">
    <source>
        <dbReference type="EMBL" id="QNO50779.1"/>
    </source>
</evidence>
<reference evidence="6" key="1">
    <citation type="submission" date="2020-06" db="EMBL/GenBank/DDBJ databases">
        <title>Unique genomic features of the anaerobic methanotrophic archaea.</title>
        <authorList>
            <person name="Chadwick G.L."/>
            <person name="Skennerton C.T."/>
            <person name="Laso-Perez R."/>
            <person name="Leu A.O."/>
            <person name="Speth D.R."/>
            <person name="Yu H."/>
            <person name="Morgan-Lang C."/>
            <person name="Hatzenpichler R."/>
            <person name="Goudeau D."/>
            <person name="Malmstrom R."/>
            <person name="Brazelton W.J."/>
            <person name="Woyke T."/>
            <person name="Hallam S.J."/>
            <person name="Tyson G.W."/>
            <person name="Wegener G."/>
            <person name="Boetius A."/>
            <person name="Orphan V."/>
        </authorList>
    </citation>
    <scope>NUCLEOTIDE SEQUENCE</scope>
</reference>
<protein>
    <recommendedName>
        <fullName evidence="7">DUF86 domain-containing protein</fullName>
    </recommendedName>
</protein>
<evidence type="ECO:0000256" key="3">
    <source>
        <dbReference type="ARBA" id="ARBA00022722"/>
    </source>
</evidence>
<dbReference type="EMBL" id="MT631451">
    <property type="protein sequence ID" value="QNO50779.1"/>
    <property type="molecule type" value="Genomic_DNA"/>
</dbReference>
<keyword evidence="2" id="KW-1277">Toxin-antitoxin system</keyword>
<accession>A0A7G9YRZ5</accession>
<evidence type="ECO:0000256" key="1">
    <source>
        <dbReference type="ARBA" id="ARBA00022553"/>
    </source>
</evidence>
<dbReference type="InterPro" id="IPR052379">
    <property type="entry name" value="Type_VII_TA_RNase"/>
</dbReference>
<keyword evidence="1" id="KW-0597">Phosphoprotein</keyword>
<dbReference type="GO" id="GO:0004540">
    <property type="term" value="F:RNA nuclease activity"/>
    <property type="evidence" value="ECO:0007669"/>
    <property type="project" value="InterPro"/>
</dbReference>
<evidence type="ECO:0008006" key="7">
    <source>
        <dbReference type="Google" id="ProtNLM"/>
    </source>
</evidence>
<evidence type="ECO:0000256" key="4">
    <source>
        <dbReference type="ARBA" id="ARBA00022801"/>
    </source>
</evidence>
<dbReference type="GO" id="GO:0110001">
    <property type="term" value="C:toxin-antitoxin complex"/>
    <property type="evidence" value="ECO:0007669"/>
    <property type="project" value="InterPro"/>
</dbReference>
<dbReference type="AlphaFoldDB" id="A0A7G9YRZ5"/>
<keyword evidence="3" id="KW-0540">Nuclease</keyword>